<dbReference type="GO" id="GO:0016301">
    <property type="term" value="F:kinase activity"/>
    <property type="evidence" value="ECO:0007669"/>
    <property type="project" value="UniProtKB-KW"/>
</dbReference>
<dbReference type="AlphaFoldDB" id="D2EEA6"/>
<organism evidence="1 2">
    <name type="scientific">Candidatus Parvarchaeum acidiphilum ARMAN-4</name>
    <dbReference type="NCBI Taxonomy" id="662760"/>
    <lineage>
        <taxon>Archaea</taxon>
        <taxon>Candidatus Parvarchaeota</taxon>
        <taxon>Candidatus Parvarchaeum</taxon>
    </lineage>
</organism>
<evidence type="ECO:0000313" key="1">
    <source>
        <dbReference type="EMBL" id="EEZ93285.1"/>
    </source>
</evidence>
<sequence>MRGYKKYSVSHDVFTLNIDGKKCQYNENPYNIFRSILPSKELNKDTRKLMNNKRTEICYHCESNLEKIIKDGKFDEDKINLEKIFPKSSIVEFGDSFLLPSFINVIMNSNRSILAISADKSKLEDINPKVFQLFNNIYDNNFSDNLGNKVPLDSLILMHSNESFMELNEDRKRESRPLLERIIRVDVRRNLSYSEEMKVAQESNMPIEKVVPKFLEYISKLNVLSRLSFDLIYNKENQYINNVLELLDYYDSDNLKGLERKMTQTMSNFLGGILNTTNAYVSETDSEKSKYLKDAARSFIFDLNDKPFEYKSGWTSGISSRSISSILDLNCSSDKLTKHLSFSDVAKYLNKNEEKINDSAIETIKNYMDSIITNDIKFDVSYALLSFYFGDNFKNYTGAITRYFDSIVSPSQGKEFRDLEGYLTEAGKYFDLNTLKDQVSSFKLDVIPLSTVNYETKFDDLLHFLVSKNKSFIKVEQKYNSFIGEEEKEVDKSSELYYYIKNFLKNIRGYPDESIEDAFKIYKREGLFYD</sequence>
<reference evidence="1 2" key="1">
    <citation type="journal article" date="2010" name="Proc. Natl. Acad. Sci. U.S.A.">
        <title>Enigmatic, ultrasmall, uncultivated Archaea.</title>
        <authorList>
            <person name="Baker B.J."/>
            <person name="Comolli L.R."/>
            <person name="Dick G.J."/>
            <person name="Hauser L.J."/>
            <person name="Hyatt D."/>
            <person name="Dill B.D."/>
            <person name="Land M.L."/>
            <person name="Verberkmoes N.C."/>
            <person name="Hettich R.L."/>
            <person name="Banfield J.F."/>
        </authorList>
    </citation>
    <scope>NUCLEOTIDE SEQUENCE [LARGE SCALE GENOMIC DNA]</scope>
</reference>
<dbReference type="EMBL" id="GG730039">
    <property type="protein sequence ID" value="EEZ93285.1"/>
    <property type="molecule type" value="Genomic_DNA"/>
</dbReference>
<proteinExistence type="predicted"/>
<protein>
    <submittedName>
        <fullName evidence="1">Putative serine protein kinase, PrkA</fullName>
    </submittedName>
</protein>
<name>D2EEA6_PARA4</name>
<evidence type="ECO:0000313" key="2">
    <source>
        <dbReference type="Proteomes" id="UP000009375"/>
    </source>
</evidence>
<gene>
    <name evidence="1" type="ORF">BJBARM4_0039</name>
</gene>
<keyword evidence="1" id="KW-0418">Kinase</keyword>
<dbReference type="Proteomes" id="UP000009375">
    <property type="component" value="Unassembled WGS sequence"/>
</dbReference>
<keyword evidence="1" id="KW-0808">Transferase</keyword>
<accession>D2EEA6</accession>